<dbReference type="EMBL" id="JABXWP010000042">
    <property type="protein sequence ID" value="NVO89699.1"/>
    <property type="molecule type" value="Genomic_DNA"/>
</dbReference>
<protein>
    <submittedName>
        <fullName evidence="3">AAA family ATPase</fullName>
    </submittedName>
</protein>
<proteinExistence type="predicted"/>
<reference evidence="3 4" key="1">
    <citation type="submission" date="2020-06" db="EMBL/GenBank/DDBJ databases">
        <title>Lactobacillus rhamnosus QC,genome.</title>
        <authorList>
            <person name="Yi H."/>
            <person name="Jin M."/>
        </authorList>
    </citation>
    <scope>NUCLEOTIDE SEQUENCE [LARGE SCALE GENOMIC DNA]</scope>
    <source>
        <strain evidence="3 4">QC</strain>
    </source>
</reference>
<evidence type="ECO:0000256" key="1">
    <source>
        <dbReference type="SAM" id="Coils"/>
    </source>
</evidence>
<accession>A0A7Y7QIG9</accession>
<dbReference type="SUPFAM" id="SSF52540">
    <property type="entry name" value="P-loop containing nucleoside triphosphate hydrolases"/>
    <property type="match status" value="1"/>
</dbReference>
<feature type="coiled-coil region" evidence="1">
    <location>
        <begin position="407"/>
        <end position="434"/>
    </location>
</feature>
<name>A0A7Y7QIG9_LACRH</name>
<keyword evidence="1" id="KW-0175">Coiled coil</keyword>
<evidence type="ECO:0000313" key="4">
    <source>
        <dbReference type="Proteomes" id="UP000542889"/>
    </source>
</evidence>
<sequence>MITSIDLSKLDYVFTKDAVIRDLKHVNYFYGKNGTGKSSLVRAIIEQYGESYNVQSFSGSELLIGKNDSLDAISLGQENTEATKAIAQYDKQIAEIDKDLLPPEKSDGKSLNLYEQHHLAVKDIQELLTKRTHFYQRAARDLKHQYITIYGPNYYKNRFEEDIPYAQNLTEDEVKDANETLSAQTLELSNVAPPELPKLPNLSKLKDAVNDILSATVQSRTVMEEFINKPEKQNFAYEGMQIHSRKADERCAFCGSPIKQERWDQLDNYFSDEVEKLQKRITKGLELIEDVLSRVKEPFIFSQKSWQAKFQEKQVSLQLVSNKQRLIIINFLEQLEQALVGKREAPFKKNSPLRMEVPESLIEIQKSLIDLWQDNITYNQQLAEQKEASKLKLKYYYVYQQLIAGNHDGLLKDIANANEKKKFLDNQMLKVQESRNKLLRKLQEQVSHLARSGV</sequence>
<dbReference type="Proteomes" id="UP000542889">
    <property type="component" value="Unassembled WGS sequence"/>
</dbReference>
<gene>
    <name evidence="3" type="ORF">HWN39_14640</name>
</gene>
<dbReference type="AlphaFoldDB" id="A0A7Y7QIG9"/>
<dbReference type="SUPFAM" id="SSF75712">
    <property type="entry name" value="Rad50 coiled-coil Zn hook"/>
    <property type="match status" value="1"/>
</dbReference>
<dbReference type="InterPro" id="IPR027417">
    <property type="entry name" value="P-loop_NTPase"/>
</dbReference>
<comment type="caution">
    <text evidence="3">The sequence shown here is derived from an EMBL/GenBank/DDBJ whole genome shotgun (WGS) entry which is preliminary data.</text>
</comment>
<dbReference type="Pfam" id="PF13166">
    <property type="entry name" value="AAA_13"/>
    <property type="match status" value="1"/>
</dbReference>
<dbReference type="InterPro" id="IPR026866">
    <property type="entry name" value="CR006_AAA"/>
</dbReference>
<evidence type="ECO:0000313" key="3">
    <source>
        <dbReference type="EMBL" id="NVO89699.1"/>
    </source>
</evidence>
<dbReference type="RefSeq" id="WP_176818802.1">
    <property type="nucleotide sequence ID" value="NZ_JABXWP010000042.1"/>
</dbReference>
<feature type="domain" description="Protein CR006 P-loop" evidence="2">
    <location>
        <begin position="15"/>
        <end position="442"/>
    </location>
</feature>
<organism evidence="3 4">
    <name type="scientific">Lacticaseibacillus rhamnosus</name>
    <name type="common">Lactobacillus rhamnosus</name>
    <dbReference type="NCBI Taxonomy" id="47715"/>
    <lineage>
        <taxon>Bacteria</taxon>
        <taxon>Bacillati</taxon>
        <taxon>Bacillota</taxon>
        <taxon>Bacilli</taxon>
        <taxon>Lactobacillales</taxon>
        <taxon>Lactobacillaceae</taxon>
        <taxon>Lacticaseibacillus</taxon>
    </lineage>
</organism>
<evidence type="ECO:0000259" key="2">
    <source>
        <dbReference type="Pfam" id="PF13166"/>
    </source>
</evidence>